<dbReference type="STRING" id="413882.AAW51_2854"/>
<accession>A0A0G3BSL8</accession>
<dbReference type="GO" id="GO:0009099">
    <property type="term" value="P:L-valine biosynthetic process"/>
    <property type="evidence" value="ECO:0007669"/>
    <property type="project" value="TreeGrafter"/>
</dbReference>
<dbReference type="GO" id="GO:0005948">
    <property type="term" value="C:acetolactate synthase complex"/>
    <property type="evidence" value="ECO:0007669"/>
    <property type="project" value="TreeGrafter"/>
</dbReference>
<feature type="domain" description="Thiamine pyrophosphate enzyme N-terminal TPP-binding" evidence="6">
    <location>
        <begin position="1"/>
        <end position="114"/>
    </location>
</feature>
<dbReference type="PATRIC" id="fig|413882.6.peg.2978"/>
<dbReference type="Pfam" id="PF02776">
    <property type="entry name" value="TPP_enzyme_N"/>
    <property type="match status" value="1"/>
</dbReference>
<dbReference type="InterPro" id="IPR029035">
    <property type="entry name" value="DHS-like_NAD/FAD-binding_dom"/>
</dbReference>
<keyword evidence="8" id="KW-1185">Reference proteome</keyword>
<dbReference type="KEGG" id="pbh:AAW51_2854"/>
<evidence type="ECO:0000259" key="5">
    <source>
        <dbReference type="Pfam" id="PF02775"/>
    </source>
</evidence>
<dbReference type="Gene3D" id="3.40.50.1220">
    <property type="entry name" value="TPP-binding domain"/>
    <property type="match status" value="1"/>
</dbReference>
<feature type="domain" description="Thiamine pyrophosphate enzyme central" evidence="4">
    <location>
        <begin position="203"/>
        <end position="299"/>
    </location>
</feature>
<dbReference type="AlphaFoldDB" id="A0A0G3BSL8"/>
<evidence type="ECO:0000256" key="3">
    <source>
        <dbReference type="RuleBase" id="RU362132"/>
    </source>
</evidence>
<dbReference type="OrthoDB" id="2254214at2"/>
<proteinExistence type="inferred from homology"/>
<dbReference type="PANTHER" id="PTHR18968:SF13">
    <property type="entry name" value="ACETOLACTATE SYNTHASE CATALYTIC SUBUNIT, MITOCHONDRIAL"/>
    <property type="match status" value="1"/>
</dbReference>
<evidence type="ECO:0000256" key="1">
    <source>
        <dbReference type="ARBA" id="ARBA00007812"/>
    </source>
</evidence>
<dbReference type="CDD" id="cd07035">
    <property type="entry name" value="TPP_PYR_POX_like"/>
    <property type="match status" value="1"/>
</dbReference>
<dbReference type="GO" id="GO:0009097">
    <property type="term" value="P:isoleucine biosynthetic process"/>
    <property type="evidence" value="ECO:0007669"/>
    <property type="project" value="TreeGrafter"/>
</dbReference>
<organism evidence="7 8">
    <name type="scientific">Caldimonas brevitalea</name>
    <dbReference type="NCBI Taxonomy" id="413882"/>
    <lineage>
        <taxon>Bacteria</taxon>
        <taxon>Pseudomonadati</taxon>
        <taxon>Pseudomonadota</taxon>
        <taxon>Betaproteobacteria</taxon>
        <taxon>Burkholderiales</taxon>
        <taxon>Sphaerotilaceae</taxon>
        <taxon>Caldimonas</taxon>
    </lineage>
</organism>
<dbReference type="PANTHER" id="PTHR18968">
    <property type="entry name" value="THIAMINE PYROPHOSPHATE ENZYMES"/>
    <property type="match status" value="1"/>
</dbReference>
<dbReference type="InterPro" id="IPR012001">
    <property type="entry name" value="Thiamin_PyroP_enz_TPP-bd_dom"/>
</dbReference>
<dbReference type="EMBL" id="CP011371">
    <property type="protein sequence ID" value="AKJ29545.1"/>
    <property type="molecule type" value="Genomic_DNA"/>
</dbReference>
<dbReference type="Pfam" id="PF02775">
    <property type="entry name" value="TPP_enzyme_C"/>
    <property type="match status" value="1"/>
</dbReference>
<evidence type="ECO:0000259" key="6">
    <source>
        <dbReference type="Pfam" id="PF02776"/>
    </source>
</evidence>
<dbReference type="Pfam" id="PF00205">
    <property type="entry name" value="TPP_enzyme_M"/>
    <property type="match status" value="1"/>
</dbReference>
<dbReference type="Gene3D" id="3.40.50.970">
    <property type="match status" value="2"/>
</dbReference>
<name>A0A0G3BSL8_9BURK</name>
<sequence>MKLCDAMVHALLALEVRYLFGVSGANIEHLHDAVHRANDPRLRSVLAKHESGAAFMADGYARASGTLGVCCATSGGGMLNLAAGVAEAQASAVPLLALVGQPPLLTEGQGGFQDSSGKGHNVDALQLWRAVTGYAAKISRPELFWPALEECLQHALHGRQGASALLLPRDLMDAEVGPPPSWLHQVDGPGATRAPVVSERQCQRTWDLLRAARRPVLVLGEAAARQGVGEALQSFIAATGIGVVTTLGNIAAFPHRHPQYLGCIGVAGHPSAHRYLAEQADLVIAAGTQLDAMTLGPLGHTLRRLPLLMVNRSLTDVPRELEPDLLLEMAPAVLFEALNPLLRSRALRFEAPAGYRLSRHPPSPAPAADRPLLTSEAVQTISRHLPQDVHLVFDAGNCAAAAAHYLDAPLGTHASIALGMGGMGYGVASAIGVQLARRHRYAGARRPTVVLCGDGAFLMNGAEVHTAVELGLPVLWIVFNNASHGMCATRQRLYFGNRVEASVFGIEPSIESMSRGFGPRQRLWVERAETSGQLARALCCYFDESAHLPGVLELHLPVEQLPPFAPFIAAQEALQATAALKLGGHELQVGARVAASTIR</sequence>
<evidence type="ECO:0000313" key="8">
    <source>
        <dbReference type="Proteomes" id="UP000035352"/>
    </source>
</evidence>
<dbReference type="GO" id="GO:0003984">
    <property type="term" value="F:acetolactate synthase activity"/>
    <property type="evidence" value="ECO:0007669"/>
    <property type="project" value="TreeGrafter"/>
</dbReference>
<protein>
    <submittedName>
        <fullName evidence="7">Acetolactate synthase large subunit</fullName>
    </submittedName>
</protein>
<gene>
    <name evidence="7" type="ORF">AAW51_2854</name>
</gene>
<evidence type="ECO:0000259" key="4">
    <source>
        <dbReference type="Pfam" id="PF00205"/>
    </source>
</evidence>
<dbReference type="CDD" id="cd00568">
    <property type="entry name" value="TPP_enzymes"/>
    <property type="match status" value="1"/>
</dbReference>
<dbReference type="InterPro" id="IPR011766">
    <property type="entry name" value="TPP_enzyme_TPP-bd"/>
</dbReference>
<feature type="domain" description="Thiamine pyrophosphate enzyme TPP-binding" evidence="5">
    <location>
        <begin position="394"/>
        <end position="538"/>
    </location>
</feature>
<dbReference type="GO" id="GO:0050660">
    <property type="term" value="F:flavin adenine dinucleotide binding"/>
    <property type="evidence" value="ECO:0007669"/>
    <property type="project" value="TreeGrafter"/>
</dbReference>
<dbReference type="GO" id="GO:0000287">
    <property type="term" value="F:magnesium ion binding"/>
    <property type="evidence" value="ECO:0007669"/>
    <property type="project" value="InterPro"/>
</dbReference>
<dbReference type="InterPro" id="IPR012000">
    <property type="entry name" value="Thiamin_PyroP_enz_cen_dom"/>
</dbReference>
<evidence type="ECO:0000313" key="7">
    <source>
        <dbReference type="EMBL" id="AKJ29545.1"/>
    </source>
</evidence>
<comment type="similarity">
    <text evidence="1 3">Belongs to the TPP enzyme family.</text>
</comment>
<dbReference type="InterPro" id="IPR029061">
    <property type="entry name" value="THDP-binding"/>
</dbReference>
<dbReference type="GO" id="GO:0030976">
    <property type="term" value="F:thiamine pyrophosphate binding"/>
    <property type="evidence" value="ECO:0007669"/>
    <property type="project" value="InterPro"/>
</dbReference>
<dbReference type="SUPFAM" id="SSF52467">
    <property type="entry name" value="DHS-like NAD/FAD-binding domain"/>
    <property type="match status" value="1"/>
</dbReference>
<dbReference type="InterPro" id="IPR045229">
    <property type="entry name" value="TPP_enz"/>
</dbReference>
<keyword evidence="2 3" id="KW-0786">Thiamine pyrophosphate</keyword>
<dbReference type="SUPFAM" id="SSF52518">
    <property type="entry name" value="Thiamin diphosphate-binding fold (THDP-binding)"/>
    <property type="match status" value="2"/>
</dbReference>
<dbReference type="Proteomes" id="UP000035352">
    <property type="component" value="Chromosome"/>
</dbReference>
<reference evidence="7 8" key="1">
    <citation type="submission" date="2015-05" db="EMBL/GenBank/DDBJ databases">
        <authorList>
            <person name="Tang B."/>
            <person name="Yu Y."/>
        </authorList>
    </citation>
    <scope>NUCLEOTIDE SEQUENCE [LARGE SCALE GENOMIC DNA]</scope>
    <source>
        <strain evidence="7 8">DSM 7029</strain>
    </source>
</reference>
<dbReference type="RefSeq" id="WP_053013573.1">
    <property type="nucleotide sequence ID" value="NZ_CP011371.1"/>
</dbReference>
<evidence type="ECO:0000256" key="2">
    <source>
        <dbReference type="ARBA" id="ARBA00023052"/>
    </source>
</evidence>